<dbReference type="InterPro" id="IPR010499">
    <property type="entry name" value="AraC_E-bd"/>
</dbReference>
<evidence type="ECO:0000313" key="3">
    <source>
        <dbReference type="Proteomes" id="UP001497602"/>
    </source>
</evidence>
<dbReference type="InterPro" id="IPR029441">
    <property type="entry name" value="Cass2"/>
</dbReference>
<comment type="caution">
    <text evidence="2">The sequence shown here is derived from an EMBL/GenBank/DDBJ whole genome shotgun (WGS) entry which is preliminary data.</text>
</comment>
<dbReference type="InterPro" id="IPR011256">
    <property type="entry name" value="Reg_factor_effector_dom_sf"/>
</dbReference>
<keyword evidence="3" id="KW-1185">Reference proteome</keyword>
<dbReference type="SMART" id="SM00871">
    <property type="entry name" value="AraC_E_bind"/>
    <property type="match status" value="1"/>
</dbReference>
<dbReference type="EMBL" id="CAXJRC010000002">
    <property type="protein sequence ID" value="CAL2104868.1"/>
    <property type="molecule type" value="Genomic_DNA"/>
</dbReference>
<organism evidence="2 3">
    <name type="scientific">Tenacibaculum vairaonense</name>
    <dbReference type="NCBI Taxonomy" id="3137860"/>
    <lineage>
        <taxon>Bacteria</taxon>
        <taxon>Pseudomonadati</taxon>
        <taxon>Bacteroidota</taxon>
        <taxon>Flavobacteriia</taxon>
        <taxon>Flavobacteriales</taxon>
        <taxon>Flavobacteriaceae</taxon>
        <taxon>Tenacibaculum</taxon>
    </lineage>
</organism>
<evidence type="ECO:0000259" key="1">
    <source>
        <dbReference type="SMART" id="SM00871"/>
    </source>
</evidence>
<dbReference type="Pfam" id="PF14526">
    <property type="entry name" value="Cass2"/>
    <property type="match status" value="1"/>
</dbReference>
<dbReference type="Proteomes" id="UP001497602">
    <property type="component" value="Unassembled WGS sequence"/>
</dbReference>
<dbReference type="PANTHER" id="PTHR36444">
    <property type="entry name" value="TRANSCRIPTIONAL REGULATOR PROTEIN YOBU-RELATED"/>
    <property type="match status" value="1"/>
</dbReference>
<feature type="domain" description="AraC effector-binding" evidence="1">
    <location>
        <begin position="25"/>
        <end position="180"/>
    </location>
</feature>
<dbReference type="Gene3D" id="3.20.80.10">
    <property type="entry name" value="Regulatory factor, effector binding domain"/>
    <property type="match status" value="1"/>
</dbReference>
<sequence>MAVIKLSIFTVIITSLILKLTMGFPIPRIEQLNEKKLIGHRITMNLVNNKTGQLWKKFSPRIKEVSNRVSEDKISMQIYPPSYYEQFLPNNEFEKWATVEVLNFEKIPSNMESFVLRAGLYAVFDYKGSSADTSIFQYIFSEWIPNSPYIIDDRPHFEVLGINYRNNDPNSEEEIWIPISKK</sequence>
<evidence type="ECO:0000313" key="2">
    <source>
        <dbReference type="EMBL" id="CAL2104868.1"/>
    </source>
</evidence>
<reference evidence="2 3" key="1">
    <citation type="submission" date="2024-05" db="EMBL/GenBank/DDBJ databases">
        <authorList>
            <person name="Duchaud E."/>
        </authorList>
    </citation>
    <scope>NUCLEOTIDE SEQUENCE [LARGE SCALE GENOMIC DNA]</scope>
    <source>
        <strain evidence="2">Ena-SAMPLE-TAB-13-05-2024-13:56:06:370-140305</strain>
    </source>
</reference>
<dbReference type="PANTHER" id="PTHR36444:SF2">
    <property type="entry name" value="TRANSCRIPTIONAL REGULATOR PROTEIN YOBU-RELATED"/>
    <property type="match status" value="1"/>
</dbReference>
<protein>
    <submittedName>
        <fullName evidence="2">AraC family transcriptional regulator</fullName>
    </submittedName>
</protein>
<gene>
    <name evidence="2" type="ORF">T190115A13A_110004</name>
</gene>
<dbReference type="SUPFAM" id="SSF55136">
    <property type="entry name" value="Probable bacterial effector-binding domain"/>
    <property type="match status" value="1"/>
</dbReference>
<dbReference type="InterPro" id="IPR053182">
    <property type="entry name" value="YobU-like_regulator"/>
</dbReference>
<name>A0ABM9PGY7_9FLAO</name>
<accession>A0ABM9PGY7</accession>
<proteinExistence type="predicted"/>